<dbReference type="OrthoDB" id="9796022at2"/>
<keyword evidence="2" id="KW-1185">Reference proteome</keyword>
<dbReference type="Gene3D" id="3.40.50.10400">
    <property type="entry name" value="Hypothetical protein PA1492"/>
    <property type="match status" value="1"/>
</dbReference>
<dbReference type="RefSeq" id="WP_090146367.1">
    <property type="nucleotide sequence ID" value="NZ_FNAN01000002.1"/>
</dbReference>
<gene>
    <name evidence="1" type="ORF">SAMN04487996_10222</name>
</gene>
<protein>
    <recommendedName>
        <fullName evidence="3">Phosphoglycerate kinase</fullName>
    </recommendedName>
</protein>
<sequence length="121" mass="13212">MSGLMILVAGPYRSGTNDDPVLMRKNLDYLESVTLQLFRAGHLPVIGEWVALPLLKLAGSKAPGDAPYEEILYPVAGRLLQKCDAILRLEGESKGADEDIRIGRERGLQIYYNLADVPGCA</sequence>
<dbReference type="STRING" id="659014.SAMN04487996_10222"/>
<dbReference type="AlphaFoldDB" id="A0A1G6X1C3"/>
<proteinExistence type="predicted"/>
<reference evidence="2" key="1">
    <citation type="submission" date="2016-10" db="EMBL/GenBank/DDBJ databases">
        <authorList>
            <person name="Varghese N."/>
            <person name="Submissions S."/>
        </authorList>
    </citation>
    <scope>NUCLEOTIDE SEQUENCE [LARGE SCALE GENOMIC DNA]</scope>
    <source>
        <strain evidence="2">DSM 25329</strain>
    </source>
</reference>
<organism evidence="1 2">
    <name type="scientific">Dyadobacter soli</name>
    <dbReference type="NCBI Taxonomy" id="659014"/>
    <lineage>
        <taxon>Bacteria</taxon>
        <taxon>Pseudomonadati</taxon>
        <taxon>Bacteroidota</taxon>
        <taxon>Cytophagia</taxon>
        <taxon>Cytophagales</taxon>
        <taxon>Spirosomataceae</taxon>
        <taxon>Dyadobacter</taxon>
    </lineage>
</organism>
<evidence type="ECO:0000313" key="2">
    <source>
        <dbReference type="Proteomes" id="UP000198748"/>
    </source>
</evidence>
<evidence type="ECO:0000313" key="1">
    <source>
        <dbReference type="EMBL" id="SDD71065.1"/>
    </source>
</evidence>
<evidence type="ECO:0008006" key="3">
    <source>
        <dbReference type="Google" id="ProtNLM"/>
    </source>
</evidence>
<name>A0A1G6X1C3_9BACT</name>
<dbReference type="EMBL" id="FNAN01000002">
    <property type="protein sequence ID" value="SDD71065.1"/>
    <property type="molecule type" value="Genomic_DNA"/>
</dbReference>
<dbReference type="Proteomes" id="UP000198748">
    <property type="component" value="Unassembled WGS sequence"/>
</dbReference>
<accession>A0A1G6X1C3</accession>